<dbReference type="EMBL" id="JAZAVJ010000039">
    <property type="protein sequence ID" value="KAK7419298.1"/>
    <property type="molecule type" value="Genomic_DNA"/>
</dbReference>
<sequence>MTSEQAQTDCLPVAAGSPAFQNLTASEDAFTVSQLRSGGALALGKTNMPPMANGGMQRGLYGRADSPYNRAFLTAAMGSGSSNGCGSSTTASMAVFGMAEETVSSGRSPASNNGLVAYTPSRGILSIRGNWPLSPVADVVVPHARTVRDLLAVLDVLVVKDNDTTSDFWRGQPFVSLPEVHEVRPSSFLTLADPYALRGKRVGVPRVFVGEKDLAAQPTYIRPSVRELWDKARITLQSLGAVVEEVDFPLVTNHEVAPMDVQVKTEYPLPAYFNGSSGPDNLASYAWDDFLHMVNDTDSVTTLADVDPALIFPQLPGTLPDRYGNRFNNRTSSNERYVDGAKNRTGSIFELPGLGPWLQDLEKRRKRDLEDWMNTKSLDLVVWPAAGDVGIEDAEVNELSAELTWRNGVARSHGNFAIRQLGVPTVSVTMGRMRDTKMPMGLTFASKAYDDSSLLGYAYAFETANSNGRVAPPQEVQQSFKFKPSSPCSEF</sequence>
<dbReference type="InterPro" id="IPR023631">
    <property type="entry name" value="Amidase_dom"/>
</dbReference>
<dbReference type="Proteomes" id="UP001498476">
    <property type="component" value="Unassembled WGS sequence"/>
</dbReference>
<dbReference type="PANTHER" id="PTHR42678">
    <property type="entry name" value="AMIDASE"/>
    <property type="match status" value="1"/>
</dbReference>
<dbReference type="Pfam" id="PF01425">
    <property type="entry name" value="Amidase"/>
    <property type="match status" value="1"/>
</dbReference>
<name>A0ABR1HEV4_9HYPO</name>
<organism evidence="2 3">
    <name type="scientific">Neonectria punicea</name>
    <dbReference type="NCBI Taxonomy" id="979145"/>
    <lineage>
        <taxon>Eukaryota</taxon>
        <taxon>Fungi</taxon>
        <taxon>Dikarya</taxon>
        <taxon>Ascomycota</taxon>
        <taxon>Pezizomycotina</taxon>
        <taxon>Sordariomycetes</taxon>
        <taxon>Hypocreomycetidae</taxon>
        <taxon>Hypocreales</taxon>
        <taxon>Nectriaceae</taxon>
        <taxon>Neonectria</taxon>
    </lineage>
</organism>
<keyword evidence="3" id="KW-1185">Reference proteome</keyword>
<feature type="domain" description="Amidase" evidence="1">
    <location>
        <begin position="7"/>
        <end position="253"/>
    </location>
</feature>
<protein>
    <recommendedName>
        <fullName evidence="1">Amidase domain-containing protein</fullName>
    </recommendedName>
</protein>
<dbReference type="InterPro" id="IPR036928">
    <property type="entry name" value="AS_sf"/>
</dbReference>
<gene>
    <name evidence="2" type="ORF">QQX98_003450</name>
</gene>
<evidence type="ECO:0000313" key="2">
    <source>
        <dbReference type="EMBL" id="KAK7419298.1"/>
    </source>
</evidence>
<accession>A0ABR1HEV4</accession>
<dbReference type="Gene3D" id="3.90.1300.10">
    <property type="entry name" value="Amidase signature (AS) domain"/>
    <property type="match status" value="1"/>
</dbReference>
<dbReference type="PANTHER" id="PTHR42678:SF11">
    <property type="entry name" value="AMIDASE FAMILY PROTEIN"/>
    <property type="match status" value="1"/>
</dbReference>
<evidence type="ECO:0000313" key="3">
    <source>
        <dbReference type="Proteomes" id="UP001498476"/>
    </source>
</evidence>
<evidence type="ECO:0000259" key="1">
    <source>
        <dbReference type="Pfam" id="PF01425"/>
    </source>
</evidence>
<comment type="caution">
    <text evidence="2">The sequence shown here is derived from an EMBL/GenBank/DDBJ whole genome shotgun (WGS) entry which is preliminary data.</text>
</comment>
<dbReference type="SUPFAM" id="SSF75304">
    <property type="entry name" value="Amidase signature (AS) enzymes"/>
    <property type="match status" value="1"/>
</dbReference>
<reference evidence="2 3" key="1">
    <citation type="journal article" date="2025" name="Microbiol. Resour. Announc.">
        <title>Draft genome sequences for Neonectria magnoliae and Neonectria punicea, canker pathogens of Liriodendron tulipifera and Acer saccharum in West Virginia.</title>
        <authorList>
            <person name="Petronek H.M."/>
            <person name="Kasson M.T."/>
            <person name="Metheny A.M."/>
            <person name="Stauder C.M."/>
            <person name="Lovett B."/>
            <person name="Lynch S.C."/>
            <person name="Garnas J.R."/>
            <person name="Kasson L.R."/>
            <person name="Stajich J.E."/>
        </authorList>
    </citation>
    <scope>NUCLEOTIDE SEQUENCE [LARGE SCALE GENOMIC DNA]</scope>
    <source>
        <strain evidence="2 3">NRRL 64653</strain>
    </source>
</reference>
<proteinExistence type="predicted"/>